<organism evidence="1 2">
    <name type="scientific">Pontivivens insulae</name>
    <dbReference type="NCBI Taxonomy" id="1639689"/>
    <lineage>
        <taxon>Bacteria</taxon>
        <taxon>Pseudomonadati</taxon>
        <taxon>Pseudomonadota</taxon>
        <taxon>Alphaproteobacteria</taxon>
        <taxon>Rhodobacterales</taxon>
        <taxon>Paracoccaceae</taxon>
        <taxon>Pontivivens</taxon>
    </lineage>
</organism>
<accession>A0A2R8AFR6</accession>
<evidence type="ECO:0000313" key="1">
    <source>
        <dbReference type="EMBL" id="SPF31084.1"/>
    </source>
</evidence>
<sequence length="45" mass="5289">MRRWGWGQVLDILQQYQAVGGAKDLYREVVMKNWTVVSGRSETFE</sequence>
<evidence type="ECO:0000313" key="2">
    <source>
        <dbReference type="Proteomes" id="UP000244932"/>
    </source>
</evidence>
<reference evidence="1 2" key="1">
    <citation type="submission" date="2018-03" db="EMBL/GenBank/DDBJ databases">
        <authorList>
            <person name="Keele B.F."/>
        </authorList>
    </citation>
    <scope>NUCLEOTIDE SEQUENCE [LARGE SCALE GENOMIC DNA]</scope>
    <source>
        <strain evidence="1 2">CeCT 8812</strain>
    </source>
</reference>
<keyword evidence="2" id="KW-1185">Reference proteome</keyword>
<gene>
    <name evidence="1" type="ORF">POI8812_03435</name>
</gene>
<dbReference type="EMBL" id="OMKW01000005">
    <property type="protein sequence ID" value="SPF31084.1"/>
    <property type="molecule type" value="Genomic_DNA"/>
</dbReference>
<dbReference type="Proteomes" id="UP000244932">
    <property type="component" value="Unassembled WGS sequence"/>
</dbReference>
<protein>
    <submittedName>
        <fullName evidence="1">Uncharacterized protein</fullName>
    </submittedName>
</protein>
<dbReference type="AlphaFoldDB" id="A0A2R8AFR6"/>
<proteinExistence type="predicted"/>
<name>A0A2R8AFR6_9RHOB</name>